<keyword evidence="1" id="KW-0472">Membrane</keyword>
<feature type="transmembrane region" description="Helical" evidence="1">
    <location>
        <begin position="31"/>
        <end position="51"/>
    </location>
</feature>
<reference evidence="2 3" key="1">
    <citation type="submission" date="2020-05" db="EMBL/GenBank/DDBJ databases">
        <title>Draft Genome Sequences of Sphingomonas sp. Isolated from the International Space Station.</title>
        <authorList>
            <person name="Bijlani S."/>
            <person name="Singh N.K."/>
            <person name="Mason C.E."/>
            <person name="Wang C.C."/>
            <person name="Venkateswaran K."/>
        </authorList>
    </citation>
    <scope>NUCLEOTIDE SEQUENCE [LARGE SCALE GENOMIC DNA]</scope>
    <source>
        <strain evidence="2 3">IIF7SW-B5</strain>
    </source>
</reference>
<keyword evidence="1" id="KW-0812">Transmembrane</keyword>
<evidence type="ECO:0000313" key="3">
    <source>
        <dbReference type="Proteomes" id="UP000557656"/>
    </source>
</evidence>
<dbReference type="RefSeq" id="WP_206379084.1">
    <property type="nucleotide sequence ID" value="NZ_JABEOV010000020.1"/>
</dbReference>
<dbReference type="EMBL" id="JABEOV010000020">
    <property type="protein sequence ID" value="NNG54609.1"/>
    <property type="molecule type" value="Genomic_DNA"/>
</dbReference>
<evidence type="ECO:0000313" key="2">
    <source>
        <dbReference type="EMBL" id="NNG54609.1"/>
    </source>
</evidence>
<name>A0ABX1UKE1_9SPHN</name>
<organism evidence="2 3">
    <name type="scientific">Sphingomonas sanguinis</name>
    <dbReference type="NCBI Taxonomy" id="33051"/>
    <lineage>
        <taxon>Bacteria</taxon>
        <taxon>Pseudomonadati</taxon>
        <taxon>Pseudomonadota</taxon>
        <taxon>Alphaproteobacteria</taxon>
        <taxon>Sphingomonadales</taxon>
        <taxon>Sphingomonadaceae</taxon>
        <taxon>Sphingomonas</taxon>
    </lineage>
</organism>
<protein>
    <submittedName>
        <fullName evidence="2">Uncharacterized protein</fullName>
    </submittedName>
</protein>
<comment type="caution">
    <text evidence="2">The sequence shown here is derived from an EMBL/GenBank/DDBJ whole genome shotgun (WGS) entry which is preliminary data.</text>
</comment>
<dbReference type="Proteomes" id="UP000557656">
    <property type="component" value="Unassembled WGS sequence"/>
</dbReference>
<accession>A0ABX1UKE1</accession>
<evidence type="ECO:0000256" key="1">
    <source>
        <dbReference type="SAM" id="Phobius"/>
    </source>
</evidence>
<proteinExistence type="predicted"/>
<keyword evidence="1" id="KW-1133">Transmembrane helix</keyword>
<keyword evidence="3" id="KW-1185">Reference proteome</keyword>
<sequence>MKRSVLFWLVVAVAFWGWMFASNSRQADLAYVFSAMLGIIVAIGLLGFHIIRARRDR</sequence>
<gene>
    <name evidence="2" type="ORF">HKX05_14745</name>
</gene>